<feature type="region of interest" description="Disordered" evidence="2">
    <location>
        <begin position="193"/>
        <end position="219"/>
    </location>
</feature>
<evidence type="ECO:0000313" key="3">
    <source>
        <dbReference type="EMBL" id="KAJ5152444.1"/>
    </source>
</evidence>
<reference evidence="3" key="1">
    <citation type="submission" date="2022-11" db="EMBL/GenBank/DDBJ databases">
        <authorList>
            <person name="Petersen C."/>
        </authorList>
    </citation>
    <scope>NUCLEOTIDE SEQUENCE</scope>
    <source>
        <strain evidence="3">IBT 21917</strain>
    </source>
</reference>
<proteinExistence type="predicted"/>
<organism evidence="3 4">
    <name type="scientific">Penicillium capsulatum</name>
    <dbReference type="NCBI Taxonomy" id="69766"/>
    <lineage>
        <taxon>Eukaryota</taxon>
        <taxon>Fungi</taxon>
        <taxon>Dikarya</taxon>
        <taxon>Ascomycota</taxon>
        <taxon>Pezizomycotina</taxon>
        <taxon>Eurotiomycetes</taxon>
        <taxon>Eurotiomycetidae</taxon>
        <taxon>Eurotiales</taxon>
        <taxon>Aspergillaceae</taxon>
        <taxon>Penicillium</taxon>
    </lineage>
</organism>
<feature type="coiled-coil region" evidence="1">
    <location>
        <begin position="162"/>
        <end position="192"/>
    </location>
</feature>
<evidence type="ECO:0000256" key="1">
    <source>
        <dbReference type="SAM" id="Coils"/>
    </source>
</evidence>
<sequence length="219" mass="25029">MSDRAFEAAPPCKDEAYQNHTNTFKYDRGTFGFIEELLRQEQRSKHYQEQLESRIYADSAEYQRARAYSLQLQRTVSGVQYHKSQLEASLAYMTEACRATSRDLALQRTKVQELESRLNELYPNMDLLLQKLSQEAHKARCPNGEAANGHLLLEIQRQQELIISLQSTLDKRERAIQELQSATLNQDDLNQSTIDEINDGSSDASSVAIITEKAPSEEL</sequence>
<dbReference type="OrthoDB" id="4426943at2759"/>
<gene>
    <name evidence="3" type="ORF">N7492_009724</name>
</gene>
<protein>
    <submittedName>
        <fullName evidence="3">Uncharacterized protein</fullName>
    </submittedName>
</protein>
<keyword evidence="1" id="KW-0175">Coiled coil</keyword>
<name>A0A9W9HRZ4_9EURO</name>
<dbReference type="AlphaFoldDB" id="A0A9W9HRZ4"/>
<reference evidence="3" key="2">
    <citation type="journal article" date="2023" name="IMA Fungus">
        <title>Comparative genomic study of the Penicillium genus elucidates a diverse pangenome and 15 lateral gene transfer events.</title>
        <authorList>
            <person name="Petersen C."/>
            <person name="Sorensen T."/>
            <person name="Nielsen M.R."/>
            <person name="Sondergaard T.E."/>
            <person name="Sorensen J.L."/>
            <person name="Fitzpatrick D.A."/>
            <person name="Frisvad J.C."/>
            <person name="Nielsen K.L."/>
        </authorList>
    </citation>
    <scope>NUCLEOTIDE SEQUENCE</scope>
    <source>
        <strain evidence="3">IBT 21917</strain>
    </source>
</reference>
<dbReference type="Proteomes" id="UP001146351">
    <property type="component" value="Unassembled WGS sequence"/>
</dbReference>
<evidence type="ECO:0000313" key="4">
    <source>
        <dbReference type="Proteomes" id="UP001146351"/>
    </source>
</evidence>
<feature type="compositionally biased region" description="Polar residues" evidence="2">
    <location>
        <begin position="193"/>
        <end position="205"/>
    </location>
</feature>
<comment type="caution">
    <text evidence="3">The sequence shown here is derived from an EMBL/GenBank/DDBJ whole genome shotgun (WGS) entry which is preliminary data.</text>
</comment>
<dbReference type="EMBL" id="JAPQKO010000007">
    <property type="protein sequence ID" value="KAJ5152444.1"/>
    <property type="molecule type" value="Genomic_DNA"/>
</dbReference>
<evidence type="ECO:0000256" key="2">
    <source>
        <dbReference type="SAM" id="MobiDB-lite"/>
    </source>
</evidence>
<keyword evidence="4" id="KW-1185">Reference proteome</keyword>
<accession>A0A9W9HRZ4</accession>